<keyword evidence="2" id="KW-1185">Reference proteome</keyword>
<accession>A0A6G8RX31</accession>
<reference evidence="1 2" key="1">
    <citation type="submission" date="2020-03" db="EMBL/GenBank/DDBJ databases">
        <authorList>
            <person name="Zhu W."/>
        </authorList>
    </citation>
    <scope>NUCLEOTIDE SEQUENCE [LARGE SCALE GENOMIC DNA]</scope>
    <source>
        <strain evidence="1 2">323-1</strain>
    </source>
</reference>
<dbReference type="EMBL" id="CP049801">
    <property type="protein sequence ID" value="QIO06502.1"/>
    <property type="molecule type" value="Genomic_DNA"/>
</dbReference>
<protein>
    <submittedName>
        <fullName evidence="1">Uncharacterized protein</fullName>
    </submittedName>
</protein>
<dbReference type="Proteomes" id="UP000502297">
    <property type="component" value="Chromosome"/>
</dbReference>
<proteinExistence type="predicted"/>
<evidence type="ECO:0000313" key="2">
    <source>
        <dbReference type="Proteomes" id="UP000502297"/>
    </source>
</evidence>
<organism evidence="1 2">
    <name type="scientific">Acinetobacter shaoyimingii</name>
    <dbReference type="NCBI Taxonomy" id="2715164"/>
    <lineage>
        <taxon>Bacteria</taxon>
        <taxon>Pseudomonadati</taxon>
        <taxon>Pseudomonadota</taxon>
        <taxon>Gammaproteobacteria</taxon>
        <taxon>Moraxellales</taxon>
        <taxon>Moraxellaceae</taxon>
        <taxon>Acinetobacter</taxon>
    </lineage>
</organism>
<evidence type="ECO:0000313" key="1">
    <source>
        <dbReference type="EMBL" id="QIO06502.1"/>
    </source>
</evidence>
<sequence length="127" mass="14175">MNNTIRTIIITFSCLTATHSFAKTVELDDLYARYQQADYSTLELEEFDQEIEFKGVIAGRDHNLSGGTVFDISSPSDPETAVARLLPREDAEKKFQKLKDGQSIQAKCILGMASGSDFMTLDECELK</sequence>
<dbReference type="KEGG" id="asha:G8E00_11325"/>
<name>A0A6G8RX31_9GAMM</name>
<dbReference type="RefSeq" id="WP_166224720.1">
    <property type="nucleotide sequence ID" value="NZ_CP049801.1"/>
</dbReference>
<dbReference type="AlphaFoldDB" id="A0A6G8RX31"/>
<gene>
    <name evidence="1" type="ORF">G8E00_11325</name>
</gene>